<evidence type="ECO:0000313" key="15">
    <source>
        <dbReference type="EMBL" id="EFN57449.1"/>
    </source>
</evidence>
<dbReference type="PANTHER" id="PTHR11630">
    <property type="entry name" value="DNA REPLICATION LICENSING FACTOR MCM FAMILY MEMBER"/>
    <property type="match status" value="1"/>
</dbReference>
<dbReference type="SUPFAM" id="SSF52540">
    <property type="entry name" value="P-loop containing nucleoside triphosphate hydrolases"/>
    <property type="match status" value="1"/>
</dbReference>
<dbReference type="InParanoid" id="E1Z937"/>
<dbReference type="PANTHER" id="PTHR11630:SF66">
    <property type="entry name" value="DNA REPLICATION LICENSING FACTOR MCM4"/>
    <property type="match status" value="1"/>
</dbReference>
<dbReference type="Pfam" id="PF17855">
    <property type="entry name" value="MCM_lid"/>
    <property type="match status" value="1"/>
</dbReference>
<gene>
    <name evidence="15" type="ORF">CHLNCDRAFT_142932</name>
</gene>
<dbReference type="PRINTS" id="PR01660">
    <property type="entry name" value="MCMPROTEIN4"/>
</dbReference>
<dbReference type="eggNOG" id="KOG0478">
    <property type="taxonomic scope" value="Eukaryota"/>
</dbReference>
<dbReference type="Proteomes" id="UP000008141">
    <property type="component" value="Unassembled WGS sequence"/>
</dbReference>
<dbReference type="GO" id="GO:0006271">
    <property type="term" value="P:DNA strand elongation involved in DNA replication"/>
    <property type="evidence" value="ECO:0007669"/>
    <property type="project" value="TreeGrafter"/>
</dbReference>
<dbReference type="SMART" id="SM00350">
    <property type="entry name" value="MCM"/>
    <property type="match status" value="1"/>
</dbReference>
<dbReference type="GO" id="GO:0000347">
    <property type="term" value="C:THO complex"/>
    <property type="evidence" value="ECO:0007669"/>
    <property type="project" value="UniProtKB-ARBA"/>
</dbReference>
<comment type="subcellular location">
    <subcellularLocation>
        <location evidence="1">Nucleus</location>
    </subcellularLocation>
</comment>
<dbReference type="GO" id="GO:0042555">
    <property type="term" value="C:MCM complex"/>
    <property type="evidence" value="ECO:0007669"/>
    <property type="project" value="UniProtKB-UniRule"/>
</dbReference>
<dbReference type="RefSeq" id="XP_005849551.1">
    <property type="nucleotide sequence ID" value="XM_005849489.1"/>
</dbReference>
<dbReference type="EC" id="3.6.4.12" evidence="13"/>
<comment type="similarity">
    <text evidence="2 12">Belongs to the MCM family.</text>
</comment>
<keyword evidence="6 13" id="KW-0347">Helicase</keyword>
<dbReference type="OrthoDB" id="10251574at2759"/>
<sequence>MHTPGSLALNASLGMPSTAVRGALGSQPTPATLRRPDLGHYVGFRMPPNSAGRRSSLAPTDSVPISSNDMDGDADQTFIWGTNLSVSRVQARFNAFIHTFKELGTDEDYKYMQLLQETRARGEVSFNIDGNHMYEFDRTLYTWAITYPAETVPIFDGQLSAIAAELEGRDPEECQIQSRIYNLRETKVIRDLNPADINKLISVSGMVTRTSGVIPDQSLALFCCTQCGSEEVSWNDRGKVNEPSKCPNPACQAKFSMQMVYNRSCFLDKQLMKMQENPNEIPEGETPHTVSMFARQDLVDLAKPGDRITVTGVYRAMGVRTNPRLRELKSVYKTYIDVVHIQKDEASNLFSMFAAEESQMQATAQELLSQTVQQRNLADAPNTQDAGTLLHTSNMTREEMEIKRHAFRELAADPNIYARLAASIAPSIWQLDDVKKGILCQLFGGVSKMLPGAKTRGEINVLLVGDPGVSKSQLLSYVHKLAPRGIYTSGKGSSADPETKEMVLESGALVLSDKLHEVMEQQTISVAKAGIIATLNARTSVLASANPVGSRYNPQLSVVENIQLPPSLMSRFDLIYLLLDKANEASDRKLARHLVSLYGNGVGRLGNEADMIPMDTLRDYIAYARATCFPTLQPEAANALSQAYVEMRSLGMSRKIVSATPRQLESLIRLSEAQARMRLSDSVTVQDVGEAVRLMQVAMQQSSVDPRTGQIDMDLLMGGVSAADRAMKAQLTGELRALLEQKARRGSKPACLSSADAGPNGLRIADVLDSINAQSSVRVSERDLRQALNELEDVARVQQGVVMLRA</sequence>
<dbReference type="InterPro" id="IPR027417">
    <property type="entry name" value="P-loop_NTPase"/>
</dbReference>
<evidence type="ECO:0000256" key="1">
    <source>
        <dbReference type="ARBA" id="ARBA00004123"/>
    </source>
</evidence>
<dbReference type="GeneID" id="17357287"/>
<name>E1Z937_CHLVA</name>
<dbReference type="KEGG" id="cvr:CHLNCDRAFT_142932"/>
<dbReference type="FunFam" id="2.20.28.10:FF:000003">
    <property type="entry name" value="DNA helicase"/>
    <property type="match status" value="1"/>
</dbReference>
<feature type="domain" description="MCM C-terminal AAA(+) ATPase" evidence="14">
    <location>
        <begin position="416"/>
        <end position="594"/>
    </location>
</feature>
<dbReference type="OMA" id="AFFKCNV"/>
<evidence type="ECO:0000256" key="6">
    <source>
        <dbReference type="ARBA" id="ARBA00022806"/>
    </source>
</evidence>
<comment type="function">
    <text evidence="11">Probable component of the MCM2-7 complex (MCM complex) that may function as a DNA helicase and which is essential to undergo a single round of replication initiation and elongation per cell cycle in eukaryotic cells.</text>
</comment>
<dbReference type="GO" id="GO:1902975">
    <property type="term" value="P:mitotic DNA replication initiation"/>
    <property type="evidence" value="ECO:0007669"/>
    <property type="project" value="TreeGrafter"/>
</dbReference>
<dbReference type="InterPro" id="IPR008047">
    <property type="entry name" value="MCM_4"/>
</dbReference>
<reference evidence="15 16" key="1">
    <citation type="journal article" date="2010" name="Plant Cell">
        <title>The Chlorella variabilis NC64A genome reveals adaptation to photosymbiosis, coevolution with viruses, and cryptic sex.</title>
        <authorList>
            <person name="Blanc G."/>
            <person name="Duncan G."/>
            <person name="Agarkova I."/>
            <person name="Borodovsky M."/>
            <person name="Gurnon J."/>
            <person name="Kuo A."/>
            <person name="Lindquist E."/>
            <person name="Lucas S."/>
            <person name="Pangilinan J."/>
            <person name="Polle J."/>
            <person name="Salamov A."/>
            <person name="Terry A."/>
            <person name="Yamada T."/>
            <person name="Dunigan D.D."/>
            <person name="Grigoriev I.V."/>
            <person name="Claverie J.M."/>
            <person name="Van Etten J.L."/>
        </authorList>
    </citation>
    <scope>NUCLEOTIDE SEQUENCE [LARGE SCALE GENOMIC DNA]</scope>
    <source>
        <strain evidence="15 16">NC64A</strain>
    </source>
</reference>
<accession>E1Z937</accession>
<dbReference type="GO" id="GO:0003697">
    <property type="term" value="F:single-stranded DNA binding"/>
    <property type="evidence" value="ECO:0007669"/>
    <property type="project" value="TreeGrafter"/>
</dbReference>
<dbReference type="EMBL" id="GL433839">
    <property type="protein sequence ID" value="EFN57449.1"/>
    <property type="molecule type" value="Genomic_DNA"/>
</dbReference>
<dbReference type="Gene3D" id="3.30.1640.10">
    <property type="entry name" value="mini-chromosome maintenance (MCM) complex, chain A, domain 1"/>
    <property type="match status" value="1"/>
</dbReference>
<dbReference type="STRING" id="554065.E1Z937"/>
<keyword evidence="5 13" id="KW-0378">Hydrolase</keyword>
<dbReference type="Gene3D" id="2.40.50.140">
    <property type="entry name" value="Nucleic acid-binding proteins"/>
    <property type="match status" value="1"/>
</dbReference>
<keyword evidence="7 12" id="KW-0067">ATP-binding</keyword>
<dbReference type="InterPro" id="IPR027925">
    <property type="entry name" value="MCM_N"/>
</dbReference>
<evidence type="ECO:0000256" key="5">
    <source>
        <dbReference type="ARBA" id="ARBA00022801"/>
    </source>
</evidence>
<dbReference type="InterPro" id="IPR031327">
    <property type="entry name" value="MCM"/>
</dbReference>
<dbReference type="GO" id="GO:0005524">
    <property type="term" value="F:ATP binding"/>
    <property type="evidence" value="ECO:0007669"/>
    <property type="project" value="UniProtKB-UniRule"/>
</dbReference>
<comment type="function">
    <text evidence="13">Acts as component of the MCM2-7 complex (MCM complex) which is the replicative helicase essential for 'once per cell cycle' DNA replication initiation and elongation in eukaryotic cells. The active ATPase sites in the MCM2-7 ring are formed through the interaction surfaces of two neighboring subunits such that a critical structure of a conserved arginine finger motif is provided in trans relative to the ATP-binding site of the Walker A box of the adjacent subunit. The six ATPase active sites, however, are likely to contribute differentially to the complex helicase activity.</text>
</comment>
<dbReference type="GO" id="GO:0000727">
    <property type="term" value="P:double-strand break repair via break-induced replication"/>
    <property type="evidence" value="ECO:0007669"/>
    <property type="project" value="TreeGrafter"/>
</dbReference>
<dbReference type="PROSITE" id="PS50051">
    <property type="entry name" value="MCM_2"/>
    <property type="match status" value="1"/>
</dbReference>
<evidence type="ECO:0000256" key="4">
    <source>
        <dbReference type="ARBA" id="ARBA00022741"/>
    </source>
</evidence>
<dbReference type="InterPro" id="IPR033762">
    <property type="entry name" value="MCM_OB"/>
</dbReference>
<dbReference type="InterPro" id="IPR041562">
    <property type="entry name" value="MCM_lid"/>
</dbReference>
<organism evidence="16">
    <name type="scientific">Chlorella variabilis</name>
    <name type="common">Green alga</name>
    <dbReference type="NCBI Taxonomy" id="554065"/>
    <lineage>
        <taxon>Eukaryota</taxon>
        <taxon>Viridiplantae</taxon>
        <taxon>Chlorophyta</taxon>
        <taxon>core chlorophytes</taxon>
        <taxon>Trebouxiophyceae</taxon>
        <taxon>Chlorellales</taxon>
        <taxon>Chlorellaceae</taxon>
        <taxon>Chlorella clade</taxon>
        <taxon>Chlorella</taxon>
    </lineage>
</organism>
<evidence type="ECO:0000256" key="8">
    <source>
        <dbReference type="ARBA" id="ARBA00023125"/>
    </source>
</evidence>
<evidence type="ECO:0000256" key="9">
    <source>
        <dbReference type="ARBA" id="ARBA00023242"/>
    </source>
</evidence>
<evidence type="ECO:0000256" key="3">
    <source>
        <dbReference type="ARBA" id="ARBA00022705"/>
    </source>
</evidence>
<dbReference type="PRINTS" id="PR01657">
    <property type="entry name" value="MCMFAMILY"/>
</dbReference>
<dbReference type="FunCoup" id="E1Z937">
    <property type="interactions" value="1387"/>
</dbReference>
<evidence type="ECO:0000256" key="7">
    <source>
        <dbReference type="ARBA" id="ARBA00022840"/>
    </source>
</evidence>
<evidence type="ECO:0000256" key="11">
    <source>
        <dbReference type="ARBA" id="ARBA00053280"/>
    </source>
</evidence>
<dbReference type="SUPFAM" id="SSF50249">
    <property type="entry name" value="Nucleic acid-binding proteins"/>
    <property type="match status" value="1"/>
</dbReference>
<evidence type="ECO:0000256" key="12">
    <source>
        <dbReference type="RuleBase" id="RU004070"/>
    </source>
</evidence>
<dbReference type="GO" id="GO:0016887">
    <property type="term" value="F:ATP hydrolysis activity"/>
    <property type="evidence" value="ECO:0007669"/>
    <property type="project" value="RHEA"/>
</dbReference>
<evidence type="ECO:0000256" key="13">
    <source>
        <dbReference type="RuleBase" id="RU368062"/>
    </source>
</evidence>
<dbReference type="InterPro" id="IPR001208">
    <property type="entry name" value="MCM_dom"/>
</dbReference>
<evidence type="ECO:0000313" key="16">
    <source>
        <dbReference type="Proteomes" id="UP000008141"/>
    </source>
</evidence>
<dbReference type="Pfam" id="PF14551">
    <property type="entry name" value="MCM_N"/>
    <property type="match status" value="1"/>
</dbReference>
<dbReference type="Pfam" id="PF00493">
    <property type="entry name" value="MCM"/>
    <property type="match status" value="1"/>
</dbReference>
<dbReference type="Gene3D" id="2.20.28.10">
    <property type="match status" value="1"/>
</dbReference>
<dbReference type="Gene3D" id="3.40.50.300">
    <property type="entry name" value="P-loop containing nucleotide triphosphate hydrolases"/>
    <property type="match status" value="1"/>
</dbReference>
<evidence type="ECO:0000256" key="2">
    <source>
        <dbReference type="ARBA" id="ARBA00008010"/>
    </source>
</evidence>
<dbReference type="GO" id="GO:0017116">
    <property type="term" value="F:single-stranded DNA helicase activity"/>
    <property type="evidence" value="ECO:0007669"/>
    <property type="project" value="TreeGrafter"/>
</dbReference>
<keyword evidence="16" id="KW-1185">Reference proteome</keyword>
<evidence type="ECO:0000256" key="10">
    <source>
        <dbReference type="ARBA" id="ARBA00047995"/>
    </source>
</evidence>
<keyword evidence="3 13" id="KW-0235">DNA replication</keyword>
<keyword evidence="8 12" id="KW-0238">DNA-binding</keyword>
<dbReference type="InterPro" id="IPR012340">
    <property type="entry name" value="NA-bd_OB-fold"/>
</dbReference>
<comment type="subunit">
    <text evidence="13">Component of the MCM2-7 complex.</text>
</comment>
<dbReference type="AlphaFoldDB" id="E1Z937"/>
<keyword evidence="4 12" id="KW-0547">Nucleotide-binding</keyword>
<proteinExistence type="inferred from homology"/>
<dbReference type="Pfam" id="PF17207">
    <property type="entry name" value="MCM_OB"/>
    <property type="match status" value="1"/>
</dbReference>
<keyword evidence="9 13" id="KW-0539">Nucleus</keyword>
<comment type="catalytic activity">
    <reaction evidence="10 13">
        <text>ATP + H2O = ADP + phosphate + H(+)</text>
        <dbReference type="Rhea" id="RHEA:13065"/>
        <dbReference type="ChEBI" id="CHEBI:15377"/>
        <dbReference type="ChEBI" id="CHEBI:15378"/>
        <dbReference type="ChEBI" id="CHEBI:30616"/>
        <dbReference type="ChEBI" id="CHEBI:43474"/>
        <dbReference type="ChEBI" id="CHEBI:456216"/>
        <dbReference type="EC" id="3.6.4.12"/>
    </reaction>
</comment>
<evidence type="ECO:0000259" key="14">
    <source>
        <dbReference type="PROSITE" id="PS50051"/>
    </source>
</evidence>
<protein>
    <recommendedName>
        <fullName evidence="13">DNA replication licensing factor MCM4</fullName>
        <ecNumber evidence="13">3.6.4.12</ecNumber>
    </recommendedName>
</protein>